<evidence type="ECO:0000256" key="1">
    <source>
        <dbReference type="SAM" id="Phobius"/>
    </source>
</evidence>
<protein>
    <submittedName>
        <fullName evidence="2">Uncharacterized protein</fullName>
    </submittedName>
</protein>
<reference evidence="2 3" key="1">
    <citation type="submission" date="2019-01" db="EMBL/GenBank/DDBJ databases">
        <title>Lactibacter flavus gen. nov., sp. nov., a novel bacterium of the family Propionibacteriaceae isolated from raw milk and dairy products.</title>
        <authorList>
            <person name="Huptas C."/>
            <person name="Wenning M."/>
            <person name="Breitenwieser F."/>
            <person name="Doll E."/>
            <person name="Von Neubeck M."/>
            <person name="Busse H.-J."/>
            <person name="Scherer S."/>
        </authorList>
    </citation>
    <scope>NUCLEOTIDE SEQUENCE [LARGE SCALE GENOMIC DNA]</scope>
    <source>
        <strain evidence="2 3">DSM 22130</strain>
    </source>
</reference>
<sequence length="61" mass="6571">MTVERLIHLAVGTASSLRRRDERGLSQSTENVILLVGAVAIAITVIGLVTRFVTQNLVLTP</sequence>
<keyword evidence="1" id="KW-0472">Membrane</keyword>
<organism evidence="2 3">
    <name type="scientific">Propioniciclava tarda</name>
    <dbReference type="NCBI Taxonomy" id="433330"/>
    <lineage>
        <taxon>Bacteria</taxon>
        <taxon>Bacillati</taxon>
        <taxon>Actinomycetota</taxon>
        <taxon>Actinomycetes</taxon>
        <taxon>Propionibacteriales</taxon>
        <taxon>Propionibacteriaceae</taxon>
        <taxon>Propioniciclava</taxon>
    </lineage>
</organism>
<keyword evidence="1" id="KW-0812">Transmembrane</keyword>
<dbReference type="EMBL" id="SDMR01000001">
    <property type="protein sequence ID" value="TBT96122.1"/>
    <property type="molecule type" value="Genomic_DNA"/>
</dbReference>
<proteinExistence type="predicted"/>
<comment type="caution">
    <text evidence="2">The sequence shown here is derived from an EMBL/GenBank/DDBJ whole genome shotgun (WGS) entry which is preliminary data.</text>
</comment>
<evidence type="ECO:0000313" key="3">
    <source>
        <dbReference type="Proteomes" id="UP000291933"/>
    </source>
</evidence>
<dbReference type="Proteomes" id="UP000291933">
    <property type="component" value="Unassembled WGS sequence"/>
</dbReference>
<dbReference type="RefSeq" id="WP_131170535.1">
    <property type="nucleotide sequence ID" value="NZ_FXTL01000001.1"/>
</dbReference>
<keyword evidence="1" id="KW-1133">Transmembrane helix</keyword>
<accession>A0A4Q9KNI1</accession>
<evidence type="ECO:0000313" key="2">
    <source>
        <dbReference type="EMBL" id="TBT96122.1"/>
    </source>
</evidence>
<dbReference type="AlphaFoldDB" id="A0A4Q9KNI1"/>
<feature type="transmembrane region" description="Helical" evidence="1">
    <location>
        <begin position="32"/>
        <end position="53"/>
    </location>
</feature>
<dbReference type="OrthoDB" id="3712193at2"/>
<gene>
    <name evidence="2" type="ORF">ET996_00135</name>
</gene>
<keyword evidence="3" id="KW-1185">Reference proteome</keyword>
<name>A0A4Q9KNI1_PROTD</name>